<keyword evidence="2" id="KW-1133">Transmembrane helix</keyword>
<dbReference type="Proteomes" id="UP000192917">
    <property type="component" value="Unassembled WGS sequence"/>
</dbReference>
<gene>
    <name evidence="3" type="ORF">SAMN05428998_1452</name>
</gene>
<proteinExistence type="predicted"/>
<evidence type="ECO:0000256" key="2">
    <source>
        <dbReference type="SAM" id="Phobius"/>
    </source>
</evidence>
<feature type="transmembrane region" description="Helical" evidence="2">
    <location>
        <begin position="79"/>
        <end position="96"/>
    </location>
</feature>
<sequence length="137" mass="14180">MRRFASAESESARSSRPGTPHRLGKRLTLALLALAAFALVLLLPALVPGAEQALADTADPFSTVKSKGASGLNLAVPLIRLLAGGGILTVAVLFFFKKAPWGWLAGIAFGLLLLLIGPEIVSWITEGQSSFGTAIAG</sequence>
<reference evidence="3 4" key="1">
    <citation type="submission" date="2017-04" db="EMBL/GenBank/DDBJ databases">
        <authorList>
            <person name="Afonso C.L."/>
            <person name="Miller P.J."/>
            <person name="Scott M.A."/>
            <person name="Spackman E."/>
            <person name="Goraichik I."/>
            <person name="Dimitrov K.M."/>
            <person name="Suarez D.L."/>
            <person name="Swayne D.E."/>
        </authorList>
    </citation>
    <scope>NUCLEOTIDE SEQUENCE [LARGE SCALE GENOMIC DNA]</scope>
    <source>
        <strain evidence="3 4">USBA 355</strain>
    </source>
</reference>
<feature type="transmembrane region" description="Helical" evidence="2">
    <location>
        <begin position="103"/>
        <end position="124"/>
    </location>
</feature>
<keyword evidence="4" id="KW-1185">Reference proteome</keyword>
<dbReference type="RefSeq" id="WP_085126769.1">
    <property type="nucleotide sequence ID" value="NZ_FWZX01000045.1"/>
</dbReference>
<evidence type="ECO:0000256" key="1">
    <source>
        <dbReference type="SAM" id="MobiDB-lite"/>
    </source>
</evidence>
<dbReference type="STRING" id="560819.SAMN05428998_1452"/>
<evidence type="ECO:0000313" key="3">
    <source>
        <dbReference type="EMBL" id="SMF81925.1"/>
    </source>
</evidence>
<accession>A0A1Y6CQS9</accession>
<name>A0A1Y6CQS9_9PROT</name>
<dbReference type="EMBL" id="FWZX01000045">
    <property type="protein sequence ID" value="SMF81925.1"/>
    <property type="molecule type" value="Genomic_DNA"/>
</dbReference>
<dbReference type="AlphaFoldDB" id="A0A1Y6CQS9"/>
<organism evidence="3 4">
    <name type="scientific">Tistlia consotensis USBA 355</name>
    <dbReference type="NCBI Taxonomy" id="560819"/>
    <lineage>
        <taxon>Bacteria</taxon>
        <taxon>Pseudomonadati</taxon>
        <taxon>Pseudomonadota</taxon>
        <taxon>Alphaproteobacteria</taxon>
        <taxon>Rhodospirillales</taxon>
        <taxon>Rhodovibrionaceae</taxon>
        <taxon>Tistlia</taxon>
    </lineage>
</organism>
<evidence type="ECO:0000313" key="4">
    <source>
        <dbReference type="Proteomes" id="UP000192917"/>
    </source>
</evidence>
<keyword evidence="2" id="KW-0472">Membrane</keyword>
<keyword evidence="2" id="KW-0812">Transmembrane</keyword>
<protein>
    <submittedName>
        <fullName evidence="3">TrbC/VIRB2 family protein</fullName>
    </submittedName>
</protein>
<feature type="compositionally biased region" description="Low complexity" evidence="1">
    <location>
        <begin position="1"/>
        <end position="16"/>
    </location>
</feature>
<feature type="region of interest" description="Disordered" evidence="1">
    <location>
        <begin position="1"/>
        <end position="21"/>
    </location>
</feature>